<dbReference type="InterPro" id="IPR027417">
    <property type="entry name" value="P-loop_NTPase"/>
</dbReference>
<keyword evidence="2" id="KW-0963">Cytoplasm</keyword>
<dbReference type="InterPro" id="IPR050100">
    <property type="entry name" value="TRAFAC_GTPase_members"/>
</dbReference>
<evidence type="ECO:0000313" key="8">
    <source>
        <dbReference type="EMBL" id="KAK2547559.1"/>
    </source>
</evidence>
<keyword evidence="9" id="KW-1185">Reference proteome</keyword>
<dbReference type="CDD" id="cd03693">
    <property type="entry name" value="EF1_alpha_II"/>
    <property type="match status" value="1"/>
</dbReference>
<dbReference type="Pfam" id="PF00009">
    <property type="entry name" value="GTP_EFTU"/>
    <property type="match status" value="1"/>
</dbReference>
<dbReference type="Gene3D" id="3.40.50.300">
    <property type="entry name" value="P-loop containing nucleotide triphosphate hydrolases"/>
    <property type="match status" value="1"/>
</dbReference>
<dbReference type="Pfam" id="PF03144">
    <property type="entry name" value="GTP_EFTU_D2"/>
    <property type="match status" value="1"/>
</dbReference>
<evidence type="ECO:0000256" key="3">
    <source>
        <dbReference type="ARBA" id="ARBA00022741"/>
    </source>
</evidence>
<keyword evidence="4 8" id="KW-0251">Elongation factor</keyword>
<accession>A0AAD9PR75</accession>
<keyword evidence="6" id="KW-0342">GTP-binding</keyword>
<protein>
    <submittedName>
        <fullName evidence="8">Elongation factor 1-alpha</fullName>
    </submittedName>
</protein>
<dbReference type="CDD" id="cd01883">
    <property type="entry name" value="EF1_alpha"/>
    <property type="match status" value="1"/>
</dbReference>
<dbReference type="GO" id="GO:0005525">
    <property type="term" value="F:GTP binding"/>
    <property type="evidence" value="ECO:0007669"/>
    <property type="project" value="UniProtKB-KW"/>
</dbReference>
<evidence type="ECO:0000256" key="2">
    <source>
        <dbReference type="ARBA" id="ARBA00022490"/>
    </source>
</evidence>
<comment type="subcellular location">
    <subcellularLocation>
        <location evidence="1">Cytoplasm</location>
    </subcellularLocation>
</comment>
<dbReference type="InterPro" id="IPR029392">
    <property type="entry name" value="AP-5_subunit_s1"/>
</dbReference>
<reference evidence="8" key="2">
    <citation type="journal article" date="2023" name="Science">
        <title>Genomic signatures of disease resistance in endangered staghorn corals.</title>
        <authorList>
            <person name="Vollmer S.V."/>
            <person name="Selwyn J.D."/>
            <person name="Despard B.A."/>
            <person name="Roesel C.L."/>
        </authorList>
    </citation>
    <scope>NUCLEOTIDE SEQUENCE</scope>
    <source>
        <strain evidence="8">K2</strain>
    </source>
</reference>
<dbReference type="InterPro" id="IPR000795">
    <property type="entry name" value="T_Tr_GTP-bd_dom"/>
</dbReference>
<dbReference type="AlphaFoldDB" id="A0AAD9PR75"/>
<organism evidence="8 9">
    <name type="scientific">Acropora cervicornis</name>
    <name type="common">Staghorn coral</name>
    <dbReference type="NCBI Taxonomy" id="6130"/>
    <lineage>
        <taxon>Eukaryota</taxon>
        <taxon>Metazoa</taxon>
        <taxon>Cnidaria</taxon>
        <taxon>Anthozoa</taxon>
        <taxon>Hexacorallia</taxon>
        <taxon>Scleractinia</taxon>
        <taxon>Astrocoeniina</taxon>
        <taxon>Acroporidae</taxon>
        <taxon>Acropora</taxon>
    </lineage>
</organism>
<dbReference type="GO" id="GO:0030119">
    <property type="term" value="C:AP-type membrane coat adaptor complex"/>
    <property type="evidence" value="ECO:0007669"/>
    <property type="project" value="InterPro"/>
</dbReference>
<dbReference type="GO" id="GO:0003924">
    <property type="term" value="F:GTPase activity"/>
    <property type="evidence" value="ECO:0007669"/>
    <property type="project" value="InterPro"/>
</dbReference>
<evidence type="ECO:0000256" key="6">
    <source>
        <dbReference type="ARBA" id="ARBA00023134"/>
    </source>
</evidence>
<evidence type="ECO:0000259" key="7">
    <source>
        <dbReference type="PROSITE" id="PS51722"/>
    </source>
</evidence>
<dbReference type="InterPro" id="IPR004161">
    <property type="entry name" value="EFTu-like_2"/>
</dbReference>
<dbReference type="FunFam" id="3.40.50.300:FF:003152">
    <property type="entry name" value="Elongation factor 1-alpha"/>
    <property type="match status" value="1"/>
</dbReference>
<sequence>MGKEKTHINIVVIGHVDSGKSTTTGHLIYKCGGIDKRTIEKYEKEAAEFETPKYSCTVIDAPGHRDFIKNMITGTSQADCGVLIVAAGTGEFEAGISKNGQTREHALLAYTLGVKQLIVGVNKMDSTEPPYSQKRFEEIKKEVSTYVKKVGYNPKTVAFVPISGWHGDNMLESSDNMKWFSGWAIERKEGNASGKTLIDALDNIIPPKRPVDSPLRLPLQDVYKIGGIGTVPVGRVETGTLKPGMVVTFAPAMLTTEVKSVEMHHESLAEAQPGDNVGFNVKNVSVKEIRRGFVTGDSKNDPPKETKNFTAQPDGLTIHDERASKKLQLLQVAQRVQSEYSFRYVAAGSSSGGTQELSGLLSTEEILSHMKAGVFRLSPGNPFQVERVVLWKGSTNCGFALICERDENRVVAENILNLIIRNLQEYCQIILQPSELLFMNNRFLRHVEKELEQVMNAK</sequence>
<dbReference type="GO" id="GO:0016197">
    <property type="term" value="P:endosomal transport"/>
    <property type="evidence" value="ECO:0007669"/>
    <property type="project" value="InterPro"/>
</dbReference>
<keyword evidence="5" id="KW-0648">Protein biosynthesis</keyword>
<keyword evidence="3" id="KW-0547">Nucleotide-binding</keyword>
<evidence type="ECO:0000256" key="5">
    <source>
        <dbReference type="ARBA" id="ARBA00022917"/>
    </source>
</evidence>
<feature type="domain" description="Tr-type G" evidence="7">
    <location>
        <begin position="5"/>
        <end position="211"/>
    </location>
</feature>
<evidence type="ECO:0000256" key="1">
    <source>
        <dbReference type="ARBA" id="ARBA00004496"/>
    </source>
</evidence>
<evidence type="ECO:0000313" key="9">
    <source>
        <dbReference type="Proteomes" id="UP001249851"/>
    </source>
</evidence>
<dbReference type="Gene3D" id="2.40.30.10">
    <property type="entry name" value="Translation factors"/>
    <property type="match status" value="1"/>
</dbReference>
<gene>
    <name evidence="8" type="ORF">P5673_032428</name>
</gene>
<dbReference type="InterPro" id="IPR009000">
    <property type="entry name" value="Transl_B-barrel_sf"/>
</dbReference>
<dbReference type="EMBL" id="JARQWQ010000178">
    <property type="protein sequence ID" value="KAK2547559.1"/>
    <property type="molecule type" value="Genomic_DNA"/>
</dbReference>
<dbReference type="GO" id="GO:0003746">
    <property type="term" value="F:translation elongation factor activity"/>
    <property type="evidence" value="ECO:0007669"/>
    <property type="project" value="UniProtKB-KW"/>
</dbReference>
<dbReference type="Pfam" id="PF15001">
    <property type="entry name" value="AP-5_subunit_s1"/>
    <property type="match status" value="1"/>
</dbReference>
<dbReference type="PRINTS" id="PR00315">
    <property type="entry name" value="ELONGATNFCT"/>
</dbReference>
<dbReference type="SUPFAM" id="SSF52540">
    <property type="entry name" value="P-loop containing nucleoside triphosphate hydrolases"/>
    <property type="match status" value="1"/>
</dbReference>
<evidence type="ECO:0000256" key="4">
    <source>
        <dbReference type="ARBA" id="ARBA00022768"/>
    </source>
</evidence>
<dbReference type="GO" id="GO:0000724">
    <property type="term" value="P:double-strand break repair via homologous recombination"/>
    <property type="evidence" value="ECO:0007669"/>
    <property type="project" value="InterPro"/>
</dbReference>
<name>A0AAD9PR75_ACRCE</name>
<dbReference type="PANTHER" id="PTHR23115">
    <property type="entry name" value="TRANSLATION FACTOR"/>
    <property type="match status" value="1"/>
</dbReference>
<comment type="caution">
    <text evidence="8">The sequence shown here is derived from an EMBL/GenBank/DDBJ whole genome shotgun (WGS) entry which is preliminary data.</text>
</comment>
<dbReference type="Proteomes" id="UP001249851">
    <property type="component" value="Unassembled WGS sequence"/>
</dbReference>
<proteinExistence type="predicted"/>
<reference evidence="8" key="1">
    <citation type="journal article" date="2023" name="G3 (Bethesda)">
        <title>Whole genome assembly and annotation of the endangered Caribbean coral Acropora cervicornis.</title>
        <authorList>
            <person name="Selwyn J.D."/>
            <person name="Vollmer S.V."/>
        </authorList>
    </citation>
    <scope>NUCLEOTIDE SEQUENCE</scope>
    <source>
        <strain evidence="8">K2</strain>
    </source>
</reference>
<dbReference type="PROSITE" id="PS51722">
    <property type="entry name" value="G_TR_2"/>
    <property type="match status" value="1"/>
</dbReference>
<dbReference type="SUPFAM" id="SSF50447">
    <property type="entry name" value="Translation proteins"/>
    <property type="match status" value="1"/>
</dbReference>
<dbReference type="FunFam" id="2.40.30.10:FF:000003">
    <property type="entry name" value="Elongation factor 1-alpha"/>
    <property type="match status" value="1"/>
</dbReference>